<dbReference type="AlphaFoldDB" id="A0A8R7UCM4"/>
<evidence type="ECO:0000256" key="1">
    <source>
        <dbReference type="SAM" id="MobiDB-lite"/>
    </source>
</evidence>
<evidence type="ECO:0000313" key="2">
    <source>
        <dbReference type="EnsemblPlants" id="TuG1812G0500000706.01.T01.cds270618"/>
    </source>
</evidence>
<feature type="region of interest" description="Disordered" evidence="1">
    <location>
        <begin position="1"/>
        <end position="33"/>
    </location>
</feature>
<sequence length="121" mass="12866">MFHSKSTAAPGGGHRAMSEPTTPAMSAVGSPSTAEMTTCAANPAISQQRFTLPFLIPQYDPPRLAWLLFAAPLITGTLYPPLPATNAPSYTPLPPALAPLLRPMPLQLSTTMSITHATWRL</sequence>
<evidence type="ECO:0000313" key="3">
    <source>
        <dbReference type="Proteomes" id="UP000015106"/>
    </source>
</evidence>
<reference evidence="2" key="2">
    <citation type="submission" date="2018-03" db="EMBL/GenBank/DDBJ databases">
        <title>The Triticum urartu genome reveals the dynamic nature of wheat genome evolution.</title>
        <authorList>
            <person name="Ling H."/>
            <person name="Ma B."/>
            <person name="Shi X."/>
            <person name="Liu H."/>
            <person name="Dong L."/>
            <person name="Sun H."/>
            <person name="Cao Y."/>
            <person name="Gao Q."/>
            <person name="Zheng S."/>
            <person name="Li Y."/>
            <person name="Yu Y."/>
            <person name="Du H."/>
            <person name="Qi M."/>
            <person name="Li Y."/>
            <person name="Yu H."/>
            <person name="Cui Y."/>
            <person name="Wang N."/>
            <person name="Chen C."/>
            <person name="Wu H."/>
            <person name="Zhao Y."/>
            <person name="Zhang J."/>
            <person name="Li Y."/>
            <person name="Zhou W."/>
            <person name="Zhang B."/>
            <person name="Hu W."/>
            <person name="Eijk M."/>
            <person name="Tang J."/>
            <person name="Witsenboer H."/>
            <person name="Zhao S."/>
            <person name="Li Z."/>
            <person name="Zhang A."/>
            <person name="Wang D."/>
            <person name="Liang C."/>
        </authorList>
    </citation>
    <scope>NUCLEOTIDE SEQUENCE [LARGE SCALE GENOMIC DNA]</scope>
    <source>
        <strain evidence="2">cv. G1812</strain>
    </source>
</reference>
<keyword evidence="3" id="KW-1185">Reference proteome</keyword>
<reference evidence="3" key="1">
    <citation type="journal article" date="2013" name="Nature">
        <title>Draft genome of the wheat A-genome progenitor Triticum urartu.</title>
        <authorList>
            <person name="Ling H.Q."/>
            <person name="Zhao S."/>
            <person name="Liu D."/>
            <person name="Wang J."/>
            <person name="Sun H."/>
            <person name="Zhang C."/>
            <person name="Fan H."/>
            <person name="Li D."/>
            <person name="Dong L."/>
            <person name="Tao Y."/>
            <person name="Gao C."/>
            <person name="Wu H."/>
            <person name="Li Y."/>
            <person name="Cui Y."/>
            <person name="Guo X."/>
            <person name="Zheng S."/>
            <person name="Wang B."/>
            <person name="Yu K."/>
            <person name="Liang Q."/>
            <person name="Yang W."/>
            <person name="Lou X."/>
            <person name="Chen J."/>
            <person name="Feng M."/>
            <person name="Jian J."/>
            <person name="Zhang X."/>
            <person name="Luo G."/>
            <person name="Jiang Y."/>
            <person name="Liu J."/>
            <person name="Wang Z."/>
            <person name="Sha Y."/>
            <person name="Zhang B."/>
            <person name="Wu H."/>
            <person name="Tang D."/>
            <person name="Shen Q."/>
            <person name="Xue P."/>
            <person name="Zou S."/>
            <person name="Wang X."/>
            <person name="Liu X."/>
            <person name="Wang F."/>
            <person name="Yang Y."/>
            <person name="An X."/>
            <person name="Dong Z."/>
            <person name="Zhang K."/>
            <person name="Zhang X."/>
            <person name="Luo M.C."/>
            <person name="Dvorak J."/>
            <person name="Tong Y."/>
            <person name="Wang J."/>
            <person name="Yang H."/>
            <person name="Li Z."/>
            <person name="Wang D."/>
            <person name="Zhang A."/>
            <person name="Wang J."/>
        </authorList>
    </citation>
    <scope>NUCLEOTIDE SEQUENCE</scope>
    <source>
        <strain evidence="3">cv. G1812</strain>
    </source>
</reference>
<protein>
    <submittedName>
        <fullName evidence="2">Uncharacterized protein</fullName>
    </submittedName>
</protein>
<feature type="compositionally biased region" description="Polar residues" evidence="1">
    <location>
        <begin position="19"/>
        <end position="33"/>
    </location>
</feature>
<reference evidence="2" key="3">
    <citation type="submission" date="2022-06" db="UniProtKB">
        <authorList>
            <consortium name="EnsemblPlants"/>
        </authorList>
    </citation>
    <scope>IDENTIFICATION</scope>
</reference>
<proteinExistence type="predicted"/>
<dbReference type="Proteomes" id="UP000015106">
    <property type="component" value="Chromosome 5"/>
</dbReference>
<accession>A0A8R7UCM4</accession>
<name>A0A8R7UCM4_TRIUA</name>
<dbReference type="EnsemblPlants" id="TuG1812G0500000706.01.T01">
    <property type="protein sequence ID" value="TuG1812G0500000706.01.T01.cds270618"/>
    <property type="gene ID" value="TuG1812G0500000706.01"/>
</dbReference>
<organism evidence="2 3">
    <name type="scientific">Triticum urartu</name>
    <name type="common">Red wild einkorn</name>
    <name type="synonym">Crithodium urartu</name>
    <dbReference type="NCBI Taxonomy" id="4572"/>
    <lineage>
        <taxon>Eukaryota</taxon>
        <taxon>Viridiplantae</taxon>
        <taxon>Streptophyta</taxon>
        <taxon>Embryophyta</taxon>
        <taxon>Tracheophyta</taxon>
        <taxon>Spermatophyta</taxon>
        <taxon>Magnoliopsida</taxon>
        <taxon>Liliopsida</taxon>
        <taxon>Poales</taxon>
        <taxon>Poaceae</taxon>
        <taxon>BOP clade</taxon>
        <taxon>Pooideae</taxon>
        <taxon>Triticodae</taxon>
        <taxon>Triticeae</taxon>
        <taxon>Triticinae</taxon>
        <taxon>Triticum</taxon>
    </lineage>
</organism>
<dbReference type="Gramene" id="TuG1812G0500000706.01.T01">
    <property type="protein sequence ID" value="TuG1812G0500000706.01.T01.cds270618"/>
    <property type="gene ID" value="TuG1812G0500000706.01"/>
</dbReference>